<proteinExistence type="predicted"/>
<evidence type="ECO:0000313" key="2">
    <source>
        <dbReference type="Proteomes" id="UP000070226"/>
    </source>
</evidence>
<reference evidence="1 2" key="1">
    <citation type="submission" date="2016-01" db="EMBL/GenBank/DDBJ databases">
        <authorList>
            <person name="Oliw E.H."/>
        </authorList>
    </citation>
    <scope>NUCLEOTIDE SEQUENCE [LARGE SCALE GENOMIC DNA]</scope>
    <source>
        <strain evidence="1 2">CMW7756B</strain>
    </source>
</reference>
<organism evidence="1">
    <name type="scientific">Veillonella atypica</name>
    <dbReference type="NCBI Taxonomy" id="39777"/>
    <lineage>
        <taxon>Bacteria</taxon>
        <taxon>Bacillati</taxon>
        <taxon>Bacillota</taxon>
        <taxon>Negativicutes</taxon>
        <taxon>Veillonellales</taxon>
        <taxon>Veillonellaceae</taxon>
        <taxon>Veillonella</taxon>
    </lineage>
</organism>
<comment type="caution">
    <text evidence="1">The sequence shown here is derived from an EMBL/GenBank/DDBJ whole genome shotgun (WGS) entry which is preliminary data.</text>
</comment>
<gene>
    <name evidence="1" type="ORF">HMPREF3233_01217</name>
</gene>
<accession>A0A133S476</accession>
<dbReference type="RefSeq" id="WP_038125285.1">
    <property type="nucleotide sequence ID" value="NZ_KQ958089.1"/>
</dbReference>
<dbReference type="EMBL" id="LRQT01000048">
    <property type="protein sequence ID" value="KXA63831.1"/>
    <property type="molecule type" value="Genomic_DNA"/>
</dbReference>
<name>A0A133S476_9FIRM</name>
<sequence>MSCQNWWHRLGLVVCIVVSVGFVSGCEFNMDNLRNSSQVKATQSDSEKEIWRVFKFYLAATNEFNFTSVKYSHQHMEIVQQARQNIPLAEFKERDYERLEQELIAARDAGHTHSDLEAATDALLPVLHDIVVAVKELDTYYKEKRYDSDNYAFAHTQLEKLSSLMDVFEPKYDALDTIVKTYHKQEGERLVKLMRNNGQTNGANMAEMMLIYSNIVDHIVEHKSNSDFQWLKEQKEAADGIGAKITAAEAQNRLEQKKLLDKEIEDFIADPRSETEEAVVEQYNEMVSSPMNFALLDSVQKPYVPQEL</sequence>
<dbReference type="Proteomes" id="UP000070226">
    <property type="component" value="Unassembled WGS sequence"/>
</dbReference>
<dbReference type="AlphaFoldDB" id="A0A133S476"/>
<dbReference type="PATRIC" id="fig|39777.7.peg.1183"/>
<evidence type="ECO:0008006" key="3">
    <source>
        <dbReference type="Google" id="ProtNLM"/>
    </source>
</evidence>
<protein>
    <recommendedName>
        <fullName evidence="3">DUF3829 domain-containing protein</fullName>
    </recommendedName>
</protein>
<evidence type="ECO:0000313" key="1">
    <source>
        <dbReference type="EMBL" id="KXA63831.1"/>
    </source>
</evidence>